<evidence type="ECO:0000256" key="1">
    <source>
        <dbReference type="ARBA" id="ARBA00004953"/>
    </source>
</evidence>
<name>A0ABY3PQD8_9CYAN</name>
<evidence type="ECO:0000313" key="8">
    <source>
        <dbReference type="Proteomes" id="UP001054846"/>
    </source>
</evidence>
<reference evidence="7 8" key="1">
    <citation type="journal article" date="2021" name="Genome Biol. Evol.">
        <title>Complete Genome Sequencing of a Novel Gloeobacter Species from a Waterfall Cave in Mexico.</title>
        <authorList>
            <person name="Saw J.H."/>
            <person name="Cardona T."/>
            <person name="Montejano G."/>
        </authorList>
    </citation>
    <scope>NUCLEOTIDE SEQUENCE [LARGE SCALE GENOMIC DNA]</scope>
    <source>
        <strain evidence="7">MG652769</strain>
    </source>
</reference>
<dbReference type="Gene3D" id="3.30.950.10">
    <property type="entry name" value="Methyltransferase, Cobalt-precorrin-4 Transmethylase, Domain 2"/>
    <property type="match status" value="1"/>
</dbReference>
<evidence type="ECO:0000256" key="4">
    <source>
        <dbReference type="ARBA" id="ARBA00022679"/>
    </source>
</evidence>
<dbReference type="PANTHER" id="PTHR43182:SF1">
    <property type="entry name" value="COBALT-PRECORRIN-7 C(5)-METHYLTRANSFERASE"/>
    <property type="match status" value="1"/>
</dbReference>
<dbReference type="NCBIfam" id="TIGR02469">
    <property type="entry name" value="CbiT"/>
    <property type="match status" value="1"/>
</dbReference>
<dbReference type="CDD" id="cd11644">
    <property type="entry name" value="Precorrin-6Y-MT"/>
    <property type="match status" value="1"/>
</dbReference>
<dbReference type="EMBL" id="CP063845">
    <property type="protein sequence ID" value="UFP95912.1"/>
    <property type="molecule type" value="Genomic_DNA"/>
</dbReference>
<dbReference type="Gene3D" id="3.40.50.150">
    <property type="entry name" value="Vaccinia Virus protein VP39"/>
    <property type="match status" value="1"/>
</dbReference>
<dbReference type="InterPro" id="IPR050714">
    <property type="entry name" value="Cobalamin_biosynth_MTase"/>
</dbReference>
<keyword evidence="2" id="KW-0169">Cobalamin biosynthesis</keyword>
<accession>A0ABY3PQD8</accession>
<dbReference type="InterPro" id="IPR012818">
    <property type="entry name" value="CbiE"/>
</dbReference>
<comment type="pathway">
    <text evidence="1">Cofactor biosynthesis; adenosylcobalamin biosynthesis.</text>
</comment>
<dbReference type="RefSeq" id="WP_230843144.1">
    <property type="nucleotide sequence ID" value="NZ_CP063845.1"/>
</dbReference>
<dbReference type="Pfam" id="PF01135">
    <property type="entry name" value="PCMT"/>
    <property type="match status" value="1"/>
</dbReference>
<organism evidence="7 8">
    <name type="scientific">Gloeobacter morelensis MG652769</name>
    <dbReference type="NCBI Taxonomy" id="2781736"/>
    <lineage>
        <taxon>Bacteria</taxon>
        <taxon>Bacillati</taxon>
        <taxon>Cyanobacteriota</taxon>
        <taxon>Cyanophyceae</taxon>
        <taxon>Gloeobacterales</taxon>
        <taxon>Gloeobacteraceae</taxon>
        <taxon>Gloeobacter</taxon>
        <taxon>Gloeobacter morelensis</taxon>
    </lineage>
</organism>
<keyword evidence="4" id="KW-0808">Transferase</keyword>
<keyword evidence="8" id="KW-1185">Reference proteome</keyword>
<keyword evidence="5" id="KW-0949">S-adenosyl-L-methionine</keyword>
<evidence type="ECO:0000259" key="6">
    <source>
        <dbReference type="Pfam" id="PF00590"/>
    </source>
</evidence>
<dbReference type="InterPro" id="IPR014776">
    <property type="entry name" value="4pyrrole_Mease_sub2"/>
</dbReference>
<dbReference type="Pfam" id="PF00590">
    <property type="entry name" value="TP_methylase"/>
    <property type="match status" value="1"/>
</dbReference>
<dbReference type="SUPFAM" id="SSF53335">
    <property type="entry name" value="S-adenosyl-L-methionine-dependent methyltransferases"/>
    <property type="match status" value="1"/>
</dbReference>
<evidence type="ECO:0000313" key="7">
    <source>
        <dbReference type="EMBL" id="UFP95912.1"/>
    </source>
</evidence>
<sequence>MHLLSIVGIGADGPRGLSADTQALIAQSPIIAGSAEQLRWWPGHRGRIEMGADLAAFFAQLEQALAEAPAVVVATGDPLYFGIGRLVLERFGRERVRFMPHLSSVQLACSRAKLPWQEAVVVSAHGRSLEKLGEALRSLPELVAVLTDSINTPSRLARFVLDLAPATPYRLWVCARLGAEDEQVECLGCEQACERDFPEPNVVLLERAPARTPASLPAVGIFDDHFVTFSDKPGLMTKYEVRALAIAYLQLERGQVCWDIGSGTGSVAIEIARLIGGGSVYAIEKTEAGCLLIEANCARLGVCNVRVRRARAPEVLAELPAPDRIFLGGGGRQLVAILEACTAGLRPGGILVASFAGLEQLVSAQAYLLKQGWSVQYTQLQISRSASLASGSRLVPLNPVFLLRSTRPL</sequence>
<dbReference type="PIRSF" id="PIRSF036428">
    <property type="entry name" value="CobL"/>
    <property type="match status" value="1"/>
</dbReference>
<dbReference type="InterPro" id="IPR014777">
    <property type="entry name" value="4pyrrole_Mease_sub1"/>
</dbReference>
<dbReference type="NCBIfam" id="TIGR02467">
    <property type="entry name" value="CbiE"/>
    <property type="match status" value="1"/>
</dbReference>
<dbReference type="InterPro" id="IPR029063">
    <property type="entry name" value="SAM-dependent_MTases_sf"/>
</dbReference>
<evidence type="ECO:0000256" key="5">
    <source>
        <dbReference type="ARBA" id="ARBA00022691"/>
    </source>
</evidence>
<evidence type="ECO:0000256" key="3">
    <source>
        <dbReference type="ARBA" id="ARBA00022603"/>
    </source>
</evidence>
<dbReference type="InterPro" id="IPR006365">
    <property type="entry name" value="Cbl_synth_CobL"/>
</dbReference>
<dbReference type="PANTHER" id="PTHR43182">
    <property type="entry name" value="COBALT-PRECORRIN-6B C(15)-METHYLTRANSFERASE (DECARBOXYLATING)"/>
    <property type="match status" value="1"/>
</dbReference>
<evidence type="ECO:0000256" key="2">
    <source>
        <dbReference type="ARBA" id="ARBA00022573"/>
    </source>
</evidence>
<gene>
    <name evidence="7" type="primary">cbiE</name>
    <name evidence="7" type="ORF">ISF26_06735</name>
</gene>
<protein>
    <submittedName>
        <fullName evidence="7">Precorrin-6y C5,15-methyltransferase (Decarboxylating) subunit CbiE</fullName>
    </submittedName>
</protein>
<feature type="domain" description="Tetrapyrrole methylase" evidence="6">
    <location>
        <begin position="4"/>
        <end position="185"/>
    </location>
</feature>
<dbReference type="InterPro" id="IPR014008">
    <property type="entry name" value="Cbl_synth_MTase_CbiT"/>
</dbReference>
<proteinExistence type="predicted"/>
<keyword evidence="3" id="KW-0489">Methyltransferase</keyword>
<dbReference type="Gene3D" id="3.40.1010.10">
    <property type="entry name" value="Cobalt-precorrin-4 Transmethylase, Domain 1"/>
    <property type="match status" value="1"/>
</dbReference>
<dbReference type="SUPFAM" id="SSF53790">
    <property type="entry name" value="Tetrapyrrole methylase"/>
    <property type="match status" value="1"/>
</dbReference>
<dbReference type="CDD" id="cd02440">
    <property type="entry name" value="AdoMet_MTases"/>
    <property type="match status" value="1"/>
</dbReference>
<dbReference type="InterPro" id="IPR000878">
    <property type="entry name" value="4pyrrol_Mease"/>
</dbReference>
<dbReference type="InterPro" id="IPR035996">
    <property type="entry name" value="4pyrrol_Methylase_sf"/>
</dbReference>
<dbReference type="Proteomes" id="UP001054846">
    <property type="component" value="Chromosome"/>
</dbReference>